<feature type="transmembrane region" description="Helical" evidence="1">
    <location>
        <begin position="12"/>
        <end position="29"/>
    </location>
</feature>
<keyword evidence="3" id="KW-1185">Reference proteome</keyword>
<evidence type="ECO:0000256" key="1">
    <source>
        <dbReference type="SAM" id="Phobius"/>
    </source>
</evidence>
<dbReference type="OrthoDB" id="1524985at2"/>
<keyword evidence="1" id="KW-0812">Transmembrane</keyword>
<dbReference type="Proteomes" id="UP000198850">
    <property type="component" value="Unassembled WGS sequence"/>
</dbReference>
<feature type="transmembrane region" description="Helical" evidence="1">
    <location>
        <begin position="104"/>
        <end position="124"/>
    </location>
</feature>
<accession>A0A1H4EN78</accession>
<feature type="transmembrane region" description="Helical" evidence="1">
    <location>
        <begin position="72"/>
        <end position="92"/>
    </location>
</feature>
<feature type="transmembrane region" description="Helical" evidence="1">
    <location>
        <begin position="35"/>
        <end position="60"/>
    </location>
</feature>
<keyword evidence="1" id="KW-1133">Transmembrane helix</keyword>
<keyword evidence="1" id="KW-0472">Membrane</keyword>
<reference evidence="2 3" key="1">
    <citation type="submission" date="2016-10" db="EMBL/GenBank/DDBJ databases">
        <authorList>
            <person name="de Groot N.N."/>
        </authorList>
    </citation>
    <scope>NUCLEOTIDE SEQUENCE [LARGE SCALE GENOMIC DNA]</scope>
    <source>
        <strain evidence="2 3">DSM 19033</strain>
    </source>
</reference>
<evidence type="ECO:0000313" key="2">
    <source>
        <dbReference type="EMBL" id="SEA85702.1"/>
    </source>
</evidence>
<protein>
    <submittedName>
        <fullName evidence="2">VanZ like family protein</fullName>
    </submittedName>
</protein>
<dbReference type="EMBL" id="FNRA01000006">
    <property type="protein sequence ID" value="SEA85702.1"/>
    <property type="molecule type" value="Genomic_DNA"/>
</dbReference>
<evidence type="ECO:0000313" key="3">
    <source>
        <dbReference type="Proteomes" id="UP000198850"/>
    </source>
</evidence>
<dbReference type="STRING" id="425514.SAMN05443550_10632"/>
<gene>
    <name evidence="2" type="ORF">SAMN05443550_10632</name>
</gene>
<name>A0A1H4EN78_9SPHI</name>
<dbReference type="PANTHER" id="PTHR28008">
    <property type="entry name" value="DOMAIN PROTEIN, PUTATIVE (AFU_ORTHOLOGUE AFUA_3G10980)-RELATED"/>
    <property type="match status" value="1"/>
</dbReference>
<sequence length="149" mass="17471">MSKLKIVSYQRWSIIWTVIILIFCTAKMPDTQGSGFFFIGFDKMVHLGFFYMLTILLFYGKIKSQSSYSFRILTIFKIVALTFFIGGSIEVIQLEFFPYRSAEWWDLGSDMIGVMMGVFSYVLLHRSNYNETDMSRQIRKNNEADLENK</sequence>
<organism evidence="2 3">
    <name type="scientific">Pedobacter hartonius</name>
    <dbReference type="NCBI Taxonomy" id="425514"/>
    <lineage>
        <taxon>Bacteria</taxon>
        <taxon>Pseudomonadati</taxon>
        <taxon>Bacteroidota</taxon>
        <taxon>Sphingobacteriia</taxon>
        <taxon>Sphingobacteriales</taxon>
        <taxon>Sphingobacteriaceae</taxon>
        <taxon>Pedobacter</taxon>
    </lineage>
</organism>
<proteinExistence type="predicted"/>
<dbReference type="RefSeq" id="WP_090556955.1">
    <property type="nucleotide sequence ID" value="NZ_FNRA01000006.1"/>
</dbReference>
<dbReference type="PANTHER" id="PTHR28008:SF1">
    <property type="entry name" value="DOMAIN PROTEIN, PUTATIVE (AFU_ORTHOLOGUE AFUA_3G10980)-RELATED"/>
    <property type="match status" value="1"/>
</dbReference>
<dbReference type="NCBIfam" id="NF037970">
    <property type="entry name" value="vanZ_1"/>
    <property type="match status" value="1"/>
</dbReference>
<dbReference type="AlphaFoldDB" id="A0A1H4EN78"/>